<dbReference type="KEGG" id="faf:OE104_10370"/>
<feature type="domain" description="Sin" evidence="1">
    <location>
        <begin position="1"/>
        <end position="39"/>
    </location>
</feature>
<dbReference type="Proteomes" id="UP001164718">
    <property type="component" value="Chromosome"/>
</dbReference>
<proteinExistence type="predicted"/>
<evidence type="ECO:0000313" key="3">
    <source>
        <dbReference type="Proteomes" id="UP001164718"/>
    </source>
</evidence>
<name>A0A9E8LSW3_9BACI</name>
<reference evidence="2" key="1">
    <citation type="submission" date="2022-09" db="EMBL/GenBank/DDBJ databases">
        <title>Complete Genomes of Fervidibacillus albus and Fervidibacillus halotolerans isolated from tidal flat sediments.</title>
        <authorList>
            <person name="Kwon K.K."/>
            <person name="Yang S.-H."/>
            <person name="Park M.J."/>
            <person name="Oh H.-M."/>
        </authorList>
    </citation>
    <scope>NUCLEOTIDE SEQUENCE</scope>
    <source>
        <strain evidence="2">MEBiC13591</strain>
    </source>
</reference>
<evidence type="ECO:0000313" key="2">
    <source>
        <dbReference type="EMBL" id="WAA08998.1"/>
    </source>
</evidence>
<dbReference type="InterPro" id="IPR036281">
    <property type="entry name" value="SinR/SinI_dimer_dom_sf"/>
</dbReference>
<dbReference type="InterPro" id="IPR010981">
    <property type="entry name" value="SinR/SinI_dimer_dom"/>
</dbReference>
<dbReference type="PROSITE" id="PS51500">
    <property type="entry name" value="SIN"/>
    <property type="match status" value="1"/>
</dbReference>
<dbReference type="Pfam" id="PF08671">
    <property type="entry name" value="SinI"/>
    <property type="match status" value="1"/>
</dbReference>
<dbReference type="EMBL" id="CP106878">
    <property type="protein sequence ID" value="WAA08998.1"/>
    <property type="molecule type" value="Genomic_DNA"/>
</dbReference>
<gene>
    <name evidence="2" type="ORF">OE104_10370</name>
</gene>
<accession>A0A9E8LSW3</accession>
<dbReference type="AlphaFoldDB" id="A0A9E8LSW3"/>
<dbReference type="SUPFAM" id="SSF47406">
    <property type="entry name" value="SinR repressor dimerisation domain-like"/>
    <property type="match status" value="1"/>
</dbReference>
<sequence>MRYLELMDEIYLEWVELIKEALQIGITKEEILNFFKTANDA</sequence>
<organism evidence="2 3">
    <name type="scientific">Fervidibacillus albus</name>
    <dbReference type="NCBI Taxonomy" id="2980026"/>
    <lineage>
        <taxon>Bacteria</taxon>
        <taxon>Bacillati</taxon>
        <taxon>Bacillota</taxon>
        <taxon>Bacilli</taxon>
        <taxon>Bacillales</taxon>
        <taxon>Bacillaceae</taxon>
        <taxon>Fervidibacillus</taxon>
    </lineage>
</organism>
<dbReference type="GO" id="GO:0006355">
    <property type="term" value="P:regulation of DNA-templated transcription"/>
    <property type="evidence" value="ECO:0007669"/>
    <property type="project" value="InterPro"/>
</dbReference>
<evidence type="ECO:0000259" key="1">
    <source>
        <dbReference type="PROSITE" id="PS51500"/>
    </source>
</evidence>
<dbReference type="RefSeq" id="WP_275416783.1">
    <property type="nucleotide sequence ID" value="NZ_CP106878.1"/>
</dbReference>
<keyword evidence="3" id="KW-1185">Reference proteome</keyword>
<protein>
    <submittedName>
        <fullName evidence="2">Anti-repressor SinI family protein</fullName>
    </submittedName>
</protein>
<dbReference type="GO" id="GO:0046983">
    <property type="term" value="F:protein dimerization activity"/>
    <property type="evidence" value="ECO:0007669"/>
    <property type="project" value="InterPro"/>
</dbReference>